<feature type="transmembrane region" description="Helical" evidence="6">
    <location>
        <begin position="75"/>
        <end position="95"/>
    </location>
</feature>
<evidence type="ECO:0000256" key="4">
    <source>
        <dbReference type="ARBA" id="ARBA00022989"/>
    </source>
</evidence>
<sequence length="401" mass="42397">MMVRMHKTSLAIFVTLLSLTMVGEGMITVTLLWTSASMGQSPIFIGVVLFIMNMVPFLAQILFKPMRRAIEQHPLGMIIMPRMIGCVAASLAGMTLDASGLITLIAVAACLTFISFISQQCIETLMGQLTVTGMLDAGTSARLSQTALQSGVFVGNALAGILIAKSGTGWVFFGIAVSFASSLLLLFAAPWVRMGRESPAQTGAGHAAMPAQRHMSERTLWLLLAGMALLAVQLSGFNFFVPLIFESRSGTSAADYGLVSAAAGVGALLATFVRFSLRGYIGHAACGAVVIGDALVTQPVGMVLTSVFAFAIGFGFNISRIRIRQAIFERLTTKQESALWGGRVTVAFRGVSAGAPMLFGLLLMGQVPVAQSWVFAAIGVLTMGVAIPACLLFSTRTPVWR</sequence>
<keyword evidence="3 6" id="KW-0812">Transmembrane</keyword>
<feature type="transmembrane region" description="Helical" evidence="6">
    <location>
        <begin position="303"/>
        <end position="323"/>
    </location>
</feature>
<feature type="transmembrane region" description="Helical" evidence="6">
    <location>
        <begin position="143"/>
        <end position="164"/>
    </location>
</feature>
<feature type="transmembrane region" description="Helical" evidence="6">
    <location>
        <begin position="253"/>
        <end position="273"/>
    </location>
</feature>
<dbReference type="PANTHER" id="PTHR23513">
    <property type="entry name" value="INTEGRAL MEMBRANE EFFLUX PROTEIN-RELATED"/>
    <property type="match status" value="1"/>
</dbReference>
<dbReference type="SUPFAM" id="SSF103473">
    <property type="entry name" value="MFS general substrate transporter"/>
    <property type="match status" value="2"/>
</dbReference>
<evidence type="ECO:0000256" key="2">
    <source>
        <dbReference type="ARBA" id="ARBA00022475"/>
    </source>
</evidence>
<dbReference type="eggNOG" id="ENOG5033005">
    <property type="taxonomic scope" value="Bacteria"/>
</dbReference>
<reference evidence="8" key="1">
    <citation type="submission" date="2006-12" db="EMBL/GenBank/DDBJ databases">
        <title>Complete sequence of chromosome 1 of Verminephrobacter eiseniae EF01-2.</title>
        <authorList>
            <person name="Copeland A."/>
            <person name="Lucas S."/>
            <person name="Lapidus A."/>
            <person name="Barry K."/>
            <person name="Detter J.C."/>
            <person name="Glavina del Rio T."/>
            <person name="Dalin E."/>
            <person name="Tice H."/>
            <person name="Pitluck S."/>
            <person name="Chertkov O."/>
            <person name="Brettin T."/>
            <person name="Bruce D."/>
            <person name="Han C."/>
            <person name="Tapia R."/>
            <person name="Gilna P."/>
            <person name="Schmutz J."/>
            <person name="Larimer F."/>
            <person name="Land M."/>
            <person name="Hauser L."/>
            <person name="Kyrpides N."/>
            <person name="Kim E."/>
            <person name="Stahl D."/>
            <person name="Richardson P."/>
        </authorList>
    </citation>
    <scope>NUCLEOTIDE SEQUENCE [LARGE SCALE GENOMIC DNA]</scope>
    <source>
        <strain evidence="8">EF01-2</strain>
    </source>
</reference>
<gene>
    <name evidence="7" type="ordered locus">Veis_0876</name>
</gene>
<dbReference type="InterPro" id="IPR036259">
    <property type="entry name" value="MFS_trans_sf"/>
</dbReference>
<feature type="transmembrane region" description="Helical" evidence="6">
    <location>
        <begin position="344"/>
        <end position="367"/>
    </location>
</feature>
<dbReference type="KEGG" id="vei:Veis_0876"/>
<dbReference type="HOGENOM" id="CLU_686850_0_0_4"/>
<feature type="transmembrane region" description="Helical" evidence="6">
    <location>
        <begin position="170"/>
        <end position="192"/>
    </location>
</feature>
<protein>
    <recommendedName>
        <fullName evidence="9">Major facilitator superfamily MFS_1</fullName>
    </recommendedName>
</protein>
<dbReference type="Proteomes" id="UP000000374">
    <property type="component" value="Chromosome"/>
</dbReference>
<name>A1WG98_VEREI</name>
<keyword evidence="2" id="KW-1003">Cell membrane</keyword>
<comment type="subcellular location">
    <subcellularLocation>
        <location evidence="1">Cell membrane</location>
        <topology evidence="1">Multi-pass membrane protein</topology>
    </subcellularLocation>
</comment>
<dbReference type="GO" id="GO:0005886">
    <property type="term" value="C:plasma membrane"/>
    <property type="evidence" value="ECO:0007669"/>
    <property type="project" value="UniProtKB-SubCell"/>
</dbReference>
<evidence type="ECO:0000313" key="8">
    <source>
        <dbReference type="Proteomes" id="UP000000374"/>
    </source>
</evidence>
<dbReference type="AlphaFoldDB" id="A1WG98"/>
<organism evidence="7 8">
    <name type="scientific">Verminephrobacter eiseniae (strain EF01-2)</name>
    <dbReference type="NCBI Taxonomy" id="391735"/>
    <lineage>
        <taxon>Bacteria</taxon>
        <taxon>Pseudomonadati</taxon>
        <taxon>Pseudomonadota</taxon>
        <taxon>Betaproteobacteria</taxon>
        <taxon>Burkholderiales</taxon>
        <taxon>Comamonadaceae</taxon>
        <taxon>Verminephrobacter</taxon>
    </lineage>
</organism>
<keyword evidence="5 6" id="KW-0472">Membrane</keyword>
<feature type="transmembrane region" description="Helical" evidence="6">
    <location>
        <begin position="41"/>
        <end position="63"/>
    </location>
</feature>
<evidence type="ECO:0008006" key="9">
    <source>
        <dbReference type="Google" id="ProtNLM"/>
    </source>
</evidence>
<evidence type="ECO:0000256" key="1">
    <source>
        <dbReference type="ARBA" id="ARBA00004651"/>
    </source>
</evidence>
<accession>A1WG98</accession>
<feature type="transmembrane region" description="Helical" evidence="6">
    <location>
        <begin position="219"/>
        <end position="241"/>
    </location>
</feature>
<dbReference type="Gene3D" id="1.20.1250.20">
    <property type="entry name" value="MFS general substrate transporter like domains"/>
    <property type="match status" value="1"/>
</dbReference>
<keyword evidence="4 6" id="KW-1133">Transmembrane helix</keyword>
<dbReference type="EMBL" id="CP000542">
    <property type="protein sequence ID" value="ABM56655.1"/>
    <property type="molecule type" value="Genomic_DNA"/>
</dbReference>
<evidence type="ECO:0000256" key="3">
    <source>
        <dbReference type="ARBA" id="ARBA00022692"/>
    </source>
</evidence>
<dbReference type="PANTHER" id="PTHR23513:SF11">
    <property type="entry name" value="STAPHYLOFERRIN A TRANSPORTER"/>
    <property type="match status" value="1"/>
</dbReference>
<proteinExistence type="predicted"/>
<feature type="transmembrane region" description="Helical" evidence="6">
    <location>
        <begin position="373"/>
        <end position="393"/>
    </location>
</feature>
<evidence type="ECO:0000256" key="5">
    <source>
        <dbReference type="ARBA" id="ARBA00023136"/>
    </source>
</evidence>
<dbReference type="STRING" id="391735.Veis_0876"/>
<evidence type="ECO:0000256" key="6">
    <source>
        <dbReference type="SAM" id="Phobius"/>
    </source>
</evidence>
<evidence type="ECO:0000313" key="7">
    <source>
        <dbReference type="EMBL" id="ABM56655.1"/>
    </source>
</evidence>
<keyword evidence="8" id="KW-1185">Reference proteome</keyword>